<keyword evidence="4 6" id="KW-0472">Membrane</keyword>
<dbReference type="SUPFAM" id="SSF103473">
    <property type="entry name" value="MFS general substrate transporter"/>
    <property type="match status" value="1"/>
</dbReference>
<dbReference type="PANTHER" id="PTHR23507">
    <property type="entry name" value="ZGC:174356"/>
    <property type="match status" value="1"/>
</dbReference>
<feature type="transmembrane region" description="Helical" evidence="6">
    <location>
        <begin position="520"/>
        <end position="541"/>
    </location>
</feature>
<feature type="region of interest" description="Disordered" evidence="5">
    <location>
        <begin position="1"/>
        <end position="42"/>
    </location>
</feature>
<evidence type="ECO:0000256" key="5">
    <source>
        <dbReference type="SAM" id="MobiDB-lite"/>
    </source>
</evidence>
<evidence type="ECO:0000256" key="2">
    <source>
        <dbReference type="ARBA" id="ARBA00022692"/>
    </source>
</evidence>
<feature type="transmembrane region" description="Helical" evidence="6">
    <location>
        <begin position="347"/>
        <end position="367"/>
    </location>
</feature>
<sequence length="550" mass="60082">MDDPEAVAAAHDAQESTPLLRGDITTTNNNDRRQETSPYDDDGDTPKWYWPWPAAYWAAIPVIFLAGVSVGPTMALTAPLLKKLFCERGIPDLFKDKNRDHALLLSSDEKDCESSEYSAAIAKFAGVFASLTSVLVTLTVRYWNSLSDRIGRRKTMLIWACGTTVSLTFPLLVYYNKGMSLYFIWVGGMIEGSAGSILCLIALVHSYAADVSSPEQRTVVFGRMMAGWYTGLGIGSAIGGMVAKKFGLITVFWMLPIIAFINVLYVLMIPESLTAAKLAGNNQPTMTNSQSQATLIAVDSSNSVGSNNISSRQPVKPTTTLRQPSWVDRVIRLCVPEQLPHRLGGKYSIIMLMFTCFFTLMSVMGAMYQSNIYLQYKFKWTGTELSYLGSIQGLSRLVSLTVLLPLIKKLAPSRAKTNPAHGIKFDLKVMIMGLWLEALTMLIYAVAPIGEYFYVGGATGAIGSLFFPATRGILSQSVAPEMLGKTLGTLATFESLAAVIAPTLYAWIYALTLKTHPSLVFYVAAGVVMLASGLAVFVAIAHRNELKRRA</sequence>
<dbReference type="OrthoDB" id="3026777at2759"/>
<protein>
    <submittedName>
        <fullName evidence="8">MFS general substrate transporter</fullName>
    </submittedName>
</protein>
<evidence type="ECO:0000256" key="4">
    <source>
        <dbReference type="ARBA" id="ARBA00023136"/>
    </source>
</evidence>
<dbReference type="EMBL" id="KV442019">
    <property type="protein sequence ID" value="OAQ33824.1"/>
    <property type="molecule type" value="Genomic_DNA"/>
</dbReference>
<feature type="transmembrane region" description="Helical" evidence="6">
    <location>
        <begin position="156"/>
        <end position="175"/>
    </location>
</feature>
<evidence type="ECO:0000259" key="7">
    <source>
        <dbReference type="PROSITE" id="PS50850"/>
    </source>
</evidence>
<evidence type="ECO:0000313" key="9">
    <source>
        <dbReference type="Proteomes" id="UP000078512"/>
    </source>
</evidence>
<feature type="transmembrane region" description="Helical" evidence="6">
    <location>
        <begin position="225"/>
        <end position="243"/>
    </location>
</feature>
<feature type="transmembrane region" description="Helical" evidence="6">
    <location>
        <begin position="54"/>
        <end position="75"/>
    </location>
</feature>
<feature type="transmembrane region" description="Helical" evidence="6">
    <location>
        <begin position="486"/>
        <end position="508"/>
    </location>
</feature>
<dbReference type="GO" id="GO:0016020">
    <property type="term" value="C:membrane"/>
    <property type="evidence" value="ECO:0007669"/>
    <property type="project" value="UniProtKB-SubCell"/>
</dbReference>
<dbReference type="Proteomes" id="UP000078512">
    <property type="component" value="Unassembled WGS sequence"/>
</dbReference>
<keyword evidence="3 6" id="KW-1133">Transmembrane helix</keyword>
<keyword evidence="2 6" id="KW-0812">Transmembrane</keyword>
<evidence type="ECO:0000256" key="3">
    <source>
        <dbReference type="ARBA" id="ARBA00022989"/>
    </source>
</evidence>
<gene>
    <name evidence="8" type="ORF">K457DRAFT_134152</name>
</gene>
<dbReference type="PROSITE" id="PS50850">
    <property type="entry name" value="MFS"/>
    <property type="match status" value="1"/>
</dbReference>
<dbReference type="Gene3D" id="1.20.1250.20">
    <property type="entry name" value="MFS general substrate transporter like domains"/>
    <property type="match status" value="1"/>
</dbReference>
<accession>A0A197KBQ1</accession>
<feature type="transmembrane region" description="Helical" evidence="6">
    <location>
        <begin position="181"/>
        <end position="204"/>
    </location>
</feature>
<dbReference type="InterPro" id="IPR036259">
    <property type="entry name" value="MFS_trans_sf"/>
</dbReference>
<dbReference type="AlphaFoldDB" id="A0A197KBQ1"/>
<dbReference type="InterPro" id="IPR020846">
    <property type="entry name" value="MFS_dom"/>
</dbReference>
<reference evidence="8 9" key="1">
    <citation type="submission" date="2016-05" db="EMBL/GenBank/DDBJ databases">
        <title>Genome sequencing reveals origins of a unique bacterial endosymbiosis in the earliest lineages of terrestrial Fungi.</title>
        <authorList>
            <consortium name="DOE Joint Genome Institute"/>
            <person name="Uehling J."/>
            <person name="Gryganskyi A."/>
            <person name="Hameed K."/>
            <person name="Tschaplinski T."/>
            <person name="Misztal P."/>
            <person name="Wu S."/>
            <person name="Desiro A."/>
            <person name="Vande Pol N."/>
            <person name="Du Z.-Y."/>
            <person name="Zienkiewicz A."/>
            <person name="Zienkiewicz K."/>
            <person name="Morin E."/>
            <person name="Tisserant E."/>
            <person name="Splivallo R."/>
            <person name="Hainaut M."/>
            <person name="Henrissat B."/>
            <person name="Ohm R."/>
            <person name="Kuo A."/>
            <person name="Yan J."/>
            <person name="Lipzen A."/>
            <person name="Nolan M."/>
            <person name="Labutti K."/>
            <person name="Barry K."/>
            <person name="Goldstein A."/>
            <person name="Labbe J."/>
            <person name="Schadt C."/>
            <person name="Tuskan G."/>
            <person name="Grigoriev I."/>
            <person name="Martin F."/>
            <person name="Vilgalys R."/>
            <person name="Bonito G."/>
        </authorList>
    </citation>
    <scope>NUCLEOTIDE SEQUENCE [LARGE SCALE GENOMIC DNA]</scope>
    <source>
        <strain evidence="8 9">AG-77</strain>
    </source>
</reference>
<feature type="transmembrane region" description="Helical" evidence="6">
    <location>
        <begin position="249"/>
        <end position="268"/>
    </location>
</feature>
<comment type="subcellular location">
    <subcellularLocation>
        <location evidence="1">Membrane</location>
        <topology evidence="1">Multi-pass membrane protein</topology>
    </subcellularLocation>
</comment>
<feature type="domain" description="Major facilitator superfamily (MFS) profile" evidence="7">
    <location>
        <begin position="59"/>
        <end position="543"/>
    </location>
</feature>
<feature type="transmembrane region" description="Helical" evidence="6">
    <location>
        <begin position="427"/>
        <end position="446"/>
    </location>
</feature>
<dbReference type="GO" id="GO:0022857">
    <property type="term" value="F:transmembrane transporter activity"/>
    <property type="evidence" value="ECO:0007669"/>
    <property type="project" value="InterPro"/>
</dbReference>
<feature type="transmembrane region" description="Helical" evidence="6">
    <location>
        <begin position="387"/>
        <end position="407"/>
    </location>
</feature>
<evidence type="ECO:0000256" key="1">
    <source>
        <dbReference type="ARBA" id="ARBA00004141"/>
    </source>
</evidence>
<dbReference type="Pfam" id="PF07690">
    <property type="entry name" value="MFS_1"/>
    <property type="match status" value="1"/>
</dbReference>
<organism evidence="8 9">
    <name type="scientific">Linnemannia elongata AG-77</name>
    <dbReference type="NCBI Taxonomy" id="1314771"/>
    <lineage>
        <taxon>Eukaryota</taxon>
        <taxon>Fungi</taxon>
        <taxon>Fungi incertae sedis</taxon>
        <taxon>Mucoromycota</taxon>
        <taxon>Mortierellomycotina</taxon>
        <taxon>Mortierellomycetes</taxon>
        <taxon>Mortierellales</taxon>
        <taxon>Mortierellaceae</taxon>
        <taxon>Linnemannia</taxon>
    </lineage>
</organism>
<keyword evidence="9" id="KW-1185">Reference proteome</keyword>
<dbReference type="PANTHER" id="PTHR23507:SF1">
    <property type="entry name" value="FI18259P1-RELATED"/>
    <property type="match status" value="1"/>
</dbReference>
<name>A0A197KBQ1_9FUNG</name>
<feature type="transmembrane region" description="Helical" evidence="6">
    <location>
        <begin position="124"/>
        <end position="144"/>
    </location>
</feature>
<evidence type="ECO:0000313" key="8">
    <source>
        <dbReference type="EMBL" id="OAQ33824.1"/>
    </source>
</evidence>
<proteinExistence type="predicted"/>
<dbReference type="InterPro" id="IPR011701">
    <property type="entry name" value="MFS"/>
</dbReference>
<feature type="transmembrane region" description="Helical" evidence="6">
    <location>
        <begin position="452"/>
        <end position="474"/>
    </location>
</feature>
<evidence type="ECO:0000256" key="6">
    <source>
        <dbReference type="SAM" id="Phobius"/>
    </source>
</evidence>